<dbReference type="CDD" id="cd07560">
    <property type="entry name" value="Peptidase_S41_CPP"/>
    <property type="match status" value="1"/>
</dbReference>
<dbReference type="Gene3D" id="3.30.750.44">
    <property type="match status" value="1"/>
</dbReference>
<feature type="region of interest" description="Disordered" evidence="6">
    <location>
        <begin position="392"/>
        <end position="421"/>
    </location>
</feature>
<dbReference type="InterPro" id="IPR001478">
    <property type="entry name" value="PDZ"/>
</dbReference>
<evidence type="ECO:0000256" key="7">
    <source>
        <dbReference type="SAM" id="SignalP"/>
    </source>
</evidence>
<keyword evidence="4 5" id="KW-0720">Serine protease</keyword>
<dbReference type="Gene3D" id="3.90.226.10">
    <property type="entry name" value="2-enoyl-CoA Hydratase, Chain A, domain 1"/>
    <property type="match status" value="1"/>
</dbReference>
<proteinExistence type="inferred from homology"/>
<evidence type="ECO:0000256" key="4">
    <source>
        <dbReference type="ARBA" id="ARBA00022825"/>
    </source>
</evidence>
<gene>
    <name evidence="9" type="ORF">NBRC116585_05700</name>
</gene>
<dbReference type="SMART" id="SM00228">
    <property type="entry name" value="PDZ"/>
    <property type="match status" value="1"/>
</dbReference>
<feature type="domain" description="PDZ" evidence="8">
    <location>
        <begin position="102"/>
        <end position="170"/>
    </location>
</feature>
<sequence length="455" mass="49194">MLRKHLRHPLIAGIAISLSFSISGHASEATSPDSTEASSDENAIQIQQELPLQDLRTFTEIFERIRSSYVEEVDDETLFNNAIKGMLNSLDPHSAYLQEEDFSDLQENTSGKFGGLGIEVGMENGLVRVITPIDDTPAERAGIRAGDLIVSLDGEAVMGLSLGDAVERMRGEPGTPITIEVRRKGEQELLSFTIERAEIKVASVRTEMLDSNIGYVRLTQFQENTGNELKSALQKWKETTDLNGLILDMRNNPGGVLQAAVGVVDTFISEGLIVYTEGRTPLSDVRYHASSDTLMPDIPIVVLVNGGSASASEIVAGALQDHGRAVIVGTRSFGKGSVQTVLPVSDTAAVKLTTARYFTPDGRSIQAQGIAPDIVVEQSEVTPNEQRYYKESDLPGHLENPDGENTSGTADASNDDTNKSDDLISRDFQLYEAHTLLRGVAILAPAAKKPAKSEQ</sequence>
<keyword evidence="3 5" id="KW-0378">Hydrolase</keyword>
<dbReference type="Proteomes" id="UP001481413">
    <property type="component" value="Unassembled WGS sequence"/>
</dbReference>
<evidence type="ECO:0000256" key="3">
    <source>
        <dbReference type="ARBA" id="ARBA00022801"/>
    </source>
</evidence>
<dbReference type="Pfam" id="PF22694">
    <property type="entry name" value="CtpB_N-like"/>
    <property type="match status" value="1"/>
</dbReference>
<feature type="chain" id="PRO_5046612078" evidence="7">
    <location>
        <begin position="27"/>
        <end position="455"/>
    </location>
</feature>
<dbReference type="Pfam" id="PF17820">
    <property type="entry name" value="PDZ_6"/>
    <property type="match status" value="1"/>
</dbReference>
<evidence type="ECO:0000313" key="9">
    <source>
        <dbReference type="EMBL" id="GAA6144453.1"/>
    </source>
</evidence>
<dbReference type="PANTHER" id="PTHR32060">
    <property type="entry name" value="TAIL-SPECIFIC PROTEASE"/>
    <property type="match status" value="1"/>
</dbReference>
<evidence type="ECO:0000256" key="6">
    <source>
        <dbReference type="SAM" id="MobiDB-lite"/>
    </source>
</evidence>
<dbReference type="Pfam" id="PF03572">
    <property type="entry name" value="Peptidase_S41"/>
    <property type="match status" value="1"/>
</dbReference>
<evidence type="ECO:0000256" key="2">
    <source>
        <dbReference type="ARBA" id="ARBA00022670"/>
    </source>
</evidence>
<keyword evidence="2 5" id="KW-0645">Protease</keyword>
<organism evidence="9 10">
    <name type="scientific">Thalassolituus maritimus</name>
    <dbReference type="NCBI Taxonomy" id="484498"/>
    <lineage>
        <taxon>Bacteria</taxon>
        <taxon>Pseudomonadati</taxon>
        <taxon>Pseudomonadota</taxon>
        <taxon>Gammaproteobacteria</taxon>
        <taxon>Oceanospirillales</taxon>
        <taxon>Oceanospirillaceae</taxon>
        <taxon>Thalassolituus</taxon>
    </lineage>
</organism>
<comment type="similarity">
    <text evidence="1 5">Belongs to the peptidase S41A family.</text>
</comment>
<feature type="signal peptide" evidence="7">
    <location>
        <begin position="1"/>
        <end position="26"/>
    </location>
</feature>
<dbReference type="InterPro" id="IPR005151">
    <property type="entry name" value="Tail-specific_protease"/>
</dbReference>
<dbReference type="Gene3D" id="2.30.42.10">
    <property type="match status" value="1"/>
</dbReference>
<comment type="caution">
    <text evidence="9">The sequence shown here is derived from an EMBL/GenBank/DDBJ whole genome shotgun (WGS) entry which is preliminary data.</text>
</comment>
<dbReference type="PROSITE" id="PS50106">
    <property type="entry name" value="PDZ"/>
    <property type="match status" value="1"/>
</dbReference>
<keyword evidence="10" id="KW-1185">Reference proteome</keyword>
<dbReference type="CDD" id="cd06782">
    <property type="entry name" value="cpPDZ_CPP-like"/>
    <property type="match status" value="1"/>
</dbReference>
<protein>
    <submittedName>
        <fullName evidence="9">S41 family peptidase</fullName>
    </submittedName>
</protein>
<evidence type="ECO:0000256" key="1">
    <source>
        <dbReference type="ARBA" id="ARBA00009179"/>
    </source>
</evidence>
<dbReference type="RefSeq" id="WP_353293381.1">
    <property type="nucleotide sequence ID" value="NZ_BAABWH010000001.1"/>
</dbReference>
<dbReference type="InterPro" id="IPR004447">
    <property type="entry name" value="Peptidase_S41A"/>
</dbReference>
<dbReference type="InterPro" id="IPR036034">
    <property type="entry name" value="PDZ_sf"/>
</dbReference>
<dbReference type="PANTHER" id="PTHR32060:SF30">
    <property type="entry name" value="CARBOXY-TERMINAL PROCESSING PROTEASE CTPA"/>
    <property type="match status" value="1"/>
</dbReference>
<dbReference type="EMBL" id="BAABWH010000001">
    <property type="protein sequence ID" value="GAA6144453.1"/>
    <property type="molecule type" value="Genomic_DNA"/>
</dbReference>
<dbReference type="InterPro" id="IPR041489">
    <property type="entry name" value="PDZ_6"/>
</dbReference>
<dbReference type="InterPro" id="IPR029045">
    <property type="entry name" value="ClpP/crotonase-like_dom_sf"/>
</dbReference>
<feature type="compositionally biased region" description="Polar residues" evidence="6">
    <location>
        <begin position="403"/>
        <end position="412"/>
    </location>
</feature>
<accession>A0ABP9ZWE4</accession>
<reference evidence="9 10" key="1">
    <citation type="submission" date="2024-04" db="EMBL/GenBank/DDBJ databases">
        <title>Draft genome sequence of Thalassolituus maritimus NBRC 116585.</title>
        <authorList>
            <person name="Miyakawa T."/>
            <person name="Kusuya Y."/>
            <person name="Miura T."/>
        </authorList>
    </citation>
    <scope>NUCLEOTIDE SEQUENCE [LARGE SCALE GENOMIC DNA]</scope>
    <source>
        <strain evidence="9 10">5NW40-0001</strain>
    </source>
</reference>
<dbReference type="SUPFAM" id="SSF52096">
    <property type="entry name" value="ClpP/crotonase"/>
    <property type="match status" value="1"/>
</dbReference>
<evidence type="ECO:0000313" key="10">
    <source>
        <dbReference type="Proteomes" id="UP001481413"/>
    </source>
</evidence>
<dbReference type="SUPFAM" id="SSF50156">
    <property type="entry name" value="PDZ domain-like"/>
    <property type="match status" value="1"/>
</dbReference>
<dbReference type="NCBIfam" id="TIGR00225">
    <property type="entry name" value="prc"/>
    <property type="match status" value="1"/>
</dbReference>
<evidence type="ECO:0000259" key="8">
    <source>
        <dbReference type="PROSITE" id="PS50106"/>
    </source>
</evidence>
<dbReference type="InterPro" id="IPR055210">
    <property type="entry name" value="CtpA/B_N"/>
</dbReference>
<dbReference type="SMART" id="SM00245">
    <property type="entry name" value="TSPc"/>
    <property type="match status" value="1"/>
</dbReference>
<keyword evidence="7" id="KW-0732">Signal</keyword>
<evidence type="ECO:0000256" key="5">
    <source>
        <dbReference type="RuleBase" id="RU004404"/>
    </source>
</evidence>
<name>A0ABP9ZWE4_9GAMM</name>